<comment type="catalytic activity">
    <reaction evidence="14">
        <text>DNA(n) + a 2'-deoxyribonucleoside 5'-triphosphate = DNA(n+1) + diphosphate</text>
        <dbReference type="Rhea" id="RHEA:22508"/>
        <dbReference type="Rhea" id="RHEA-COMP:17339"/>
        <dbReference type="Rhea" id="RHEA-COMP:17340"/>
        <dbReference type="ChEBI" id="CHEBI:33019"/>
        <dbReference type="ChEBI" id="CHEBI:61560"/>
        <dbReference type="ChEBI" id="CHEBI:173112"/>
        <dbReference type="EC" id="2.7.7.49"/>
    </reaction>
</comment>
<dbReference type="InterPro" id="IPR013103">
    <property type="entry name" value="RVT_2"/>
</dbReference>
<dbReference type="SUPFAM" id="SSF53098">
    <property type="entry name" value="Ribonuclease H-like"/>
    <property type="match status" value="1"/>
</dbReference>
<dbReference type="OrthoDB" id="3255262at2759"/>
<dbReference type="GO" id="GO:0015074">
    <property type="term" value="P:DNA integration"/>
    <property type="evidence" value="ECO:0007669"/>
    <property type="project" value="UniProtKB-KW"/>
</dbReference>
<evidence type="ECO:0000256" key="1">
    <source>
        <dbReference type="ARBA" id="ARBA00022578"/>
    </source>
</evidence>
<dbReference type="InterPro" id="IPR036397">
    <property type="entry name" value="RNaseH_sf"/>
</dbReference>
<comment type="catalytic activity">
    <reaction evidence="15">
        <text>DNA(n) + a 2'-deoxyribonucleoside 5'-triphosphate = DNA(n+1) + diphosphate</text>
        <dbReference type="Rhea" id="RHEA:22508"/>
        <dbReference type="Rhea" id="RHEA-COMP:17339"/>
        <dbReference type="Rhea" id="RHEA-COMP:17340"/>
        <dbReference type="ChEBI" id="CHEBI:33019"/>
        <dbReference type="ChEBI" id="CHEBI:61560"/>
        <dbReference type="ChEBI" id="CHEBI:173112"/>
        <dbReference type="EC" id="2.7.7.7"/>
    </reaction>
</comment>
<evidence type="ECO:0000313" key="17">
    <source>
        <dbReference type="EMBL" id="MBW0562844.1"/>
    </source>
</evidence>
<keyword evidence="9" id="KW-0229">DNA integration</keyword>
<dbReference type="Gene3D" id="3.30.420.10">
    <property type="entry name" value="Ribonuclease H-like superfamily/Ribonuclease H"/>
    <property type="match status" value="1"/>
</dbReference>
<keyword evidence="5" id="KW-0255">Endonuclease</keyword>
<evidence type="ECO:0000256" key="9">
    <source>
        <dbReference type="ARBA" id="ARBA00022908"/>
    </source>
</evidence>
<dbReference type="EMBL" id="AVOT02073290">
    <property type="protein sequence ID" value="MBW0562844.1"/>
    <property type="molecule type" value="Genomic_DNA"/>
</dbReference>
<dbReference type="Pfam" id="PF07727">
    <property type="entry name" value="RVT_2"/>
    <property type="match status" value="1"/>
</dbReference>
<keyword evidence="11" id="KW-0239">DNA-directed DNA polymerase</keyword>
<dbReference type="GO" id="GO:0003964">
    <property type="term" value="F:RNA-directed DNA polymerase activity"/>
    <property type="evidence" value="ECO:0007669"/>
    <property type="project" value="UniProtKB-KW"/>
</dbReference>
<evidence type="ECO:0000313" key="18">
    <source>
        <dbReference type="Proteomes" id="UP000765509"/>
    </source>
</evidence>
<dbReference type="Pfam" id="PF25597">
    <property type="entry name" value="SH3_retrovirus"/>
    <property type="match status" value="1"/>
</dbReference>
<dbReference type="Proteomes" id="UP000765509">
    <property type="component" value="Unassembled WGS sequence"/>
</dbReference>
<evidence type="ECO:0000256" key="8">
    <source>
        <dbReference type="ARBA" id="ARBA00022884"/>
    </source>
</evidence>
<keyword evidence="10" id="KW-0695">RNA-directed DNA polymerase</keyword>
<evidence type="ECO:0000256" key="15">
    <source>
        <dbReference type="ARBA" id="ARBA00049244"/>
    </source>
</evidence>
<comment type="caution">
    <text evidence="17">The sequence shown here is derived from an EMBL/GenBank/DDBJ whole genome shotgun (WGS) entry which is preliminary data.</text>
</comment>
<dbReference type="Pfam" id="PF00665">
    <property type="entry name" value="rve"/>
    <property type="match status" value="1"/>
</dbReference>
<evidence type="ECO:0000256" key="12">
    <source>
        <dbReference type="ARBA" id="ARBA00023172"/>
    </source>
</evidence>
<evidence type="ECO:0000256" key="3">
    <source>
        <dbReference type="ARBA" id="ARBA00022722"/>
    </source>
</evidence>
<evidence type="ECO:0000256" key="14">
    <source>
        <dbReference type="ARBA" id="ARBA00048173"/>
    </source>
</evidence>
<gene>
    <name evidence="17" type="ORF">O181_102559</name>
</gene>
<dbReference type="PANTHER" id="PTHR42648">
    <property type="entry name" value="TRANSPOSASE, PUTATIVE-RELATED"/>
    <property type="match status" value="1"/>
</dbReference>
<dbReference type="InterPro" id="IPR039537">
    <property type="entry name" value="Retrotran_Ty1/copia-like"/>
</dbReference>
<dbReference type="GO" id="GO:0003723">
    <property type="term" value="F:RNA binding"/>
    <property type="evidence" value="ECO:0007669"/>
    <property type="project" value="UniProtKB-KW"/>
</dbReference>
<evidence type="ECO:0000256" key="11">
    <source>
        <dbReference type="ARBA" id="ARBA00022932"/>
    </source>
</evidence>
<keyword evidence="6" id="KW-0378">Hydrolase</keyword>
<keyword evidence="2" id="KW-0548">Nucleotidyltransferase</keyword>
<evidence type="ECO:0000256" key="6">
    <source>
        <dbReference type="ARBA" id="ARBA00022801"/>
    </source>
</evidence>
<feature type="domain" description="Integrase catalytic" evidence="16">
    <location>
        <begin position="1"/>
        <end position="158"/>
    </location>
</feature>
<reference evidence="17" key="1">
    <citation type="submission" date="2021-03" db="EMBL/GenBank/DDBJ databases">
        <title>Draft genome sequence of rust myrtle Austropuccinia psidii MF-1, a brazilian biotype.</title>
        <authorList>
            <person name="Quecine M.C."/>
            <person name="Pachon D.M.R."/>
            <person name="Bonatelli M.L."/>
            <person name="Correr F.H."/>
            <person name="Franceschini L.M."/>
            <person name="Leite T.F."/>
            <person name="Margarido G.R.A."/>
            <person name="Almeida C.A."/>
            <person name="Ferrarezi J.A."/>
            <person name="Labate C.A."/>
        </authorList>
    </citation>
    <scope>NUCLEOTIDE SEQUENCE</scope>
    <source>
        <strain evidence="17">MF-1</strain>
    </source>
</reference>
<dbReference type="GO" id="GO:0004519">
    <property type="term" value="F:endonuclease activity"/>
    <property type="evidence" value="ECO:0007669"/>
    <property type="project" value="UniProtKB-KW"/>
</dbReference>
<dbReference type="PROSITE" id="PS50994">
    <property type="entry name" value="INTEGRASE"/>
    <property type="match status" value="1"/>
</dbReference>
<keyword evidence="13" id="KW-0511">Multifunctional enzyme</keyword>
<sequence>MILADLIGPLPLSIDKKRYALIIQDSFSRLTAFIPLHDKTGARHHLKTWMLQFMNTMKITIKALRTDNGAEFKNNAMDEFLKEKGIVHEYSMPYEHHQNGKVERTNRTLSEIARTSLIAAGLPVTIWPWAFKHAVWIFNRTLHSDERKTPYEIISGTKPSLALLCVFGAKSYVHNHLFKKDMSARGIEGYDLGVAPDSKGWLFWMPSKNSIVKSASAKIDELTFYSKSKISTIQAMHIFDDSMIKEINLQDKMVSSLNSNCKLSNVIPTTYKEAFDSGDGDKWGSAINEELSSKHDEKVFTTVNLKEALRIVPRESILSSKWVFVKKEKPERYKARLVARGFRQIQGINFEKTFAPTPTFNSLRLLFSNAILMKWEIRTLDVKVAFLHSFIDKPVYIWPPQGLSVSKHHVIKLEKALYGTKQAARCWWLHLKQILLKIGFIANKEDPSTYSFQSEEGMAMLWIHVDDGAITASSNKLMKYLVSQLNNKLKIKWDEEINKIVGLTIEKGIKGYKFHQQDLIEKLIHFNSSNITALSPLPHNCQLESHKETQSDKDYLKRIGILLYIAQGSCPDIAYGVNYLARFSMCATTTHWNALEHLIAYLRRTKDLGILISTKNAENKLTCYVDANWGGEGNRSTHGYLLMHGKNPIAWQSKRQVIVASSTAQAEYVALSFAAKECLWISHLFASITRNLIPYMLSNNKKAIGIPNDSLSRKQTRHLIREFNLINEYIVHGKIHLDWISTNFQLADIMTKSIGSIKTRQFTNIVNYN</sequence>
<dbReference type="GO" id="GO:0016787">
    <property type="term" value="F:hydrolase activity"/>
    <property type="evidence" value="ECO:0007669"/>
    <property type="project" value="UniProtKB-KW"/>
</dbReference>
<keyword evidence="18" id="KW-1185">Reference proteome</keyword>
<evidence type="ECO:0000256" key="5">
    <source>
        <dbReference type="ARBA" id="ARBA00022759"/>
    </source>
</evidence>
<organism evidence="17 18">
    <name type="scientific">Austropuccinia psidii MF-1</name>
    <dbReference type="NCBI Taxonomy" id="1389203"/>
    <lineage>
        <taxon>Eukaryota</taxon>
        <taxon>Fungi</taxon>
        <taxon>Dikarya</taxon>
        <taxon>Basidiomycota</taxon>
        <taxon>Pucciniomycotina</taxon>
        <taxon>Pucciniomycetes</taxon>
        <taxon>Pucciniales</taxon>
        <taxon>Sphaerophragmiaceae</taxon>
        <taxon>Austropuccinia</taxon>
    </lineage>
</organism>
<dbReference type="GO" id="GO:0003887">
    <property type="term" value="F:DNA-directed DNA polymerase activity"/>
    <property type="evidence" value="ECO:0007669"/>
    <property type="project" value="UniProtKB-KW"/>
</dbReference>
<dbReference type="CDD" id="cd09272">
    <property type="entry name" value="RNase_HI_RT_Ty1"/>
    <property type="match status" value="1"/>
</dbReference>
<keyword evidence="4" id="KW-0479">Metal-binding</keyword>
<dbReference type="InterPro" id="IPR001584">
    <property type="entry name" value="Integrase_cat-core"/>
</dbReference>
<dbReference type="PANTHER" id="PTHR42648:SF11">
    <property type="entry name" value="TRANSPOSON TY4-P GAG-POL POLYPROTEIN"/>
    <property type="match status" value="1"/>
</dbReference>
<keyword evidence="11" id="KW-0808">Transferase</keyword>
<keyword evidence="12" id="KW-0233">DNA recombination</keyword>
<evidence type="ECO:0000259" key="16">
    <source>
        <dbReference type="PROSITE" id="PS50994"/>
    </source>
</evidence>
<evidence type="ECO:0000256" key="4">
    <source>
        <dbReference type="ARBA" id="ARBA00022723"/>
    </source>
</evidence>
<dbReference type="InterPro" id="IPR012337">
    <property type="entry name" value="RNaseH-like_sf"/>
</dbReference>
<dbReference type="AlphaFoldDB" id="A0A9Q3JIR5"/>
<evidence type="ECO:0000256" key="7">
    <source>
        <dbReference type="ARBA" id="ARBA00022842"/>
    </source>
</evidence>
<protein>
    <recommendedName>
        <fullName evidence="16">Integrase catalytic domain-containing protein</fullName>
    </recommendedName>
</protein>
<evidence type="ECO:0000256" key="2">
    <source>
        <dbReference type="ARBA" id="ARBA00022695"/>
    </source>
</evidence>
<name>A0A9Q3JIR5_9BASI</name>
<keyword evidence="7" id="KW-0460">Magnesium</keyword>
<keyword evidence="8" id="KW-0694">RNA-binding</keyword>
<dbReference type="GO" id="GO:0005634">
    <property type="term" value="C:nucleus"/>
    <property type="evidence" value="ECO:0007669"/>
    <property type="project" value="UniProtKB-ARBA"/>
</dbReference>
<dbReference type="GO" id="GO:0006310">
    <property type="term" value="P:DNA recombination"/>
    <property type="evidence" value="ECO:0007669"/>
    <property type="project" value="UniProtKB-KW"/>
</dbReference>
<accession>A0A9Q3JIR5</accession>
<evidence type="ECO:0000256" key="10">
    <source>
        <dbReference type="ARBA" id="ARBA00022918"/>
    </source>
</evidence>
<dbReference type="InterPro" id="IPR057670">
    <property type="entry name" value="SH3_retrovirus"/>
</dbReference>
<keyword evidence="1" id="KW-0815">Transposition</keyword>
<keyword evidence="3" id="KW-0540">Nuclease</keyword>
<evidence type="ECO:0000256" key="13">
    <source>
        <dbReference type="ARBA" id="ARBA00023268"/>
    </source>
</evidence>
<dbReference type="GO" id="GO:0046872">
    <property type="term" value="F:metal ion binding"/>
    <property type="evidence" value="ECO:0007669"/>
    <property type="project" value="UniProtKB-KW"/>
</dbReference>
<dbReference type="GO" id="GO:0032196">
    <property type="term" value="P:transposition"/>
    <property type="evidence" value="ECO:0007669"/>
    <property type="project" value="UniProtKB-KW"/>
</dbReference>
<proteinExistence type="predicted"/>